<evidence type="ECO:0000256" key="1">
    <source>
        <dbReference type="SAM" id="MobiDB-lite"/>
    </source>
</evidence>
<dbReference type="PROSITE" id="PS50106">
    <property type="entry name" value="PDZ"/>
    <property type="match status" value="1"/>
</dbReference>
<feature type="region of interest" description="Disordered" evidence="1">
    <location>
        <begin position="1"/>
        <end position="35"/>
    </location>
</feature>
<dbReference type="InterPro" id="IPR001478">
    <property type="entry name" value="PDZ"/>
</dbReference>
<sequence>MPPPPEPNSEEKSKSRKTQCNTNEARSRKNKSTNALESVPENVIEKKTVVYRLAAGELFPDKINHKQQIYKDIPNPSKGDALVAGDVIKVINDKEVTTRNVWTEEVRKLAKKNATTDYDITITYLRLIGKVPIGSGSEFIPAAHDISLGFSYLIAHMIMFTKGRLGIEIKGYNGKVYITSVDNGENSVGKRVLCVGDAILAVGETSVANRQTCREALNEAFENKYYAWVVIERAEQDTAAALVRQALAFNKKNEPDMRLADDNLEICAKELLAMKERAKSKKKPRSIERDPKASKRRRRNDLKFSEKLKVEKPIEMDQTINPVLLRHCPPLPGFGVNDSATKSNSTSNSTSSTSKKKKEPKGKSGKSPNSAVSTSIQGKAKAASRKKR</sequence>
<feature type="non-terminal residue" evidence="3">
    <location>
        <position position="1"/>
    </location>
</feature>
<dbReference type="InterPro" id="IPR040264">
    <property type="entry name" value="T15H9.4-like"/>
</dbReference>
<keyword evidence="4" id="KW-1185">Reference proteome</keyword>
<evidence type="ECO:0000259" key="2">
    <source>
        <dbReference type="PROSITE" id="PS50106"/>
    </source>
</evidence>
<feature type="compositionally biased region" description="Low complexity" evidence="1">
    <location>
        <begin position="339"/>
        <end position="353"/>
    </location>
</feature>
<evidence type="ECO:0000313" key="3">
    <source>
        <dbReference type="EMBL" id="CAJ0570944.1"/>
    </source>
</evidence>
<dbReference type="SUPFAM" id="SSF50156">
    <property type="entry name" value="PDZ domain-like"/>
    <property type="match status" value="1"/>
</dbReference>
<dbReference type="PANTHER" id="PTHR31327">
    <property type="entry name" value="SPERM MEIOSIS PDZ DOMAIN CONTAINING PROTEINS-RELATED"/>
    <property type="match status" value="1"/>
</dbReference>
<proteinExistence type="predicted"/>
<comment type="caution">
    <text evidence="3">The sequence shown here is derived from an EMBL/GenBank/DDBJ whole genome shotgun (WGS) entry which is preliminary data.</text>
</comment>
<dbReference type="InterPro" id="IPR036034">
    <property type="entry name" value="PDZ_sf"/>
</dbReference>
<dbReference type="PANTHER" id="PTHR31327:SF10">
    <property type="entry name" value="PDZ DOMAIN-CONTAINING PROTEIN"/>
    <property type="match status" value="1"/>
</dbReference>
<dbReference type="EMBL" id="CATQJA010002512">
    <property type="protein sequence ID" value="CAJ0570944.1"/>
    <property type="molecule type" value="Genomic_DNA"/>
</dbReference>
<reference evidence="3" key="1">
    <citation type="submission" date="2023-06" db="EMBL/GenBank/DDBJ databases">
        <authorList>
            <person name="Delattre M."/>
        </authorList>
    </citation>
    <scope>NUCLEOTIDE SEQUENCE</scope>
    <source>
        <strain evidence="3">AF72</strain>
    </source>
</reference>
<feature type="domain" description="PDZ" evidence="2">
    <location>
        <begin position="154"/>
        <end position="209"/>
    </location>
</feature>
<feature type="compositionally biased region" description="Basic residues" evidence="1">
    <location>
        <begin position="354"/>
        <end position="364"/>
    </location>
</feature>
<dbReference type="Proteomes" id="UP001177023">
    <property type="component" value="Unassembled WGS sequence"/>
</dbReference>
<feature type="region of interest" description="Disordered" evidence="1">
    <location>
        <begin position="275"/>
        <end position="306"/>
    </location>
</feature>
<name>A0AA36CLC1_9BILA</name>
<evidence type="ECO:0000313" key="4">
    <source>
        <dbReference type="Proteomes" id="UP001177023"/>
    </source>
</evidence>
<organism evidence="3 4">
    <name type="scientific">Mesorhabditis spiculigera</name>
    <dbReference type="NCBI Taxonomy" id="96644"/>
    <lineage>
        <taxon>Eukaryota</taxon>
        <taxon>Metazoa</taxon>
        <taxon>Ecdysozoa</taxon>
        <taxon>Nematoda</taxon>
        <taxon>Chromadorea</taxon>
        <taxon>Rhabditida</taxon>
        <taxon>Rhabditina</taxon>
        <taxon>Rhabditomorpha</taxon>
        <taxon>Rhabditoidea</taxon>
        <taxon>Rhabditidae</taxon>
        <taxon>Mesorhabditinae</taxon>
        <taxon>Mesorhabditis</taxon>
    </lineage>
</organism>
<dbReference type="AlphaFoldDB" id="A0AA36CLC1"/>
<protein>
    <recommendedName>
        <fullName evidence="2">PDZ domain-containing protein</fullName>
    </recommendedName>
</protein>
<dbReference type="Pfam" id="PF00595">
    <property type="entry name" value="PDZ"/>
    <property type="match status" value="1"/>
</dbReference>
<dbReference type="Gene3D" id="2.30.42.10">
    <property type="match status" value="1"/>
</dbReference>
<accession>A0AA36CLC1</accession>
<gene>
    <name evidence="3" type="ORF">MSPICULIGERA_LOCUS9373</name>
</gene>
<feature type="region of interest" description="Disordered" evidence="1">
    <location>
        <begin position="334"/>
        <end position="388"/>
    </location>
</feature>